<protein>
    <submittedName>
        <fullName evidence="3">cAMP-dependent protein kinase regulatory subunit</fullName>
    </submittedName>
</protein>
<evidence type="ECO:0000259" key="2">
    <source>
        <dbReference type="PROSITE" id="PS50042"/>
    </source>
</evidence>
<dbReference type="Gene3D" id="2.60.120.10">
    <property type="entry name" value="Jelly Rolls"/>
    <property type="match status" value="1"/>
</dbReference>
<dbReference type="InterPro" id="IPR018488">
    <property type="entry name" value="cNMP-bd_CS"/>
</dbReference>
<sequence length="152" mass="17138">MAQITDQIIDTITQPPAKRQGAEMDVVISWLRRRVQILQNVDKETLTEIVRFCYYDSASRDDVIIQQGDHGDRMFILLRGSALVYIDTSLSGEEDVFIASPAPSPTRDPSHAPVANSQGSPDGKKRSRALDRSKYGRYIMKYGRDDQESYVA</sequence>
<evidence type="ECO:0000256" key="1">
    <source>
        <dbReference type="SAM" id="MobiDB-lite"/>
    </source>
</evidence>
<dbReference type="AlphaFoldDB" id="A0AAV4AG20"/>
<reference evidence="3 4" key="1">
    <citation type="journal article" date="2021" name="Elife">
        <title>Chloroplast acquisition without the gene transfer in kleptoplastic sea slugs, Plakobranchus ocellatus.</title>
        <authorList>
            <person name="Maeda T."/>
            <person name="Takahashi S."/>
            <person name="Yoshida T."/>
            <person name="Shimamura S."/>
            <person name="Takaki Y."/>
            <person name="Nagai Y."/>
            <person name="Toyoda A."/>
            <person name="Suzuki Y."/>
            <person name="Arimoto A."/>
            <person name="Ishii H."/>
            <person name="Satoh N."/>
            <person name="Nishiyama T."/>
            <person name="Hasebe M."/>
            <person name="Maruyama T."/>
            <person name="Minagawa J."/>
            <person name="Obokata J."/>
            <person name="Shigenobu S."/>
        </authorList>
    </citation>
    <scope>NUCLEOTIDE SEQUENCE [LARGE SCALE GENOMIC DNA]</scope>
</reference>
<organism evidence="3 4">
    <name type="scientific">Plakobranchus ocellatus</name>
    <dbReference type="NCBI Taxonomy" id="259542"/>
    <lineage>
        <taxon>Eukaryota</taxon>
        <taxon>Metazoa</taxon>
        <taxon>Spiralia</taxon>
        <taxon>Lophotrochozoa</taxon>
        <taxon>Mollusca</taxon>
        <taxon>Gastropoda</taxon>
        <taxon>Heterobranchia</taxon>
        <taxon>Euthyneura</taxon>
        <taxon>Panpulmonata</taxon>
        <taxon>Sacoglossa</taxon>
        <taxon>Placobranchoidea</taxon>
        <taxon>Plakobranchidae</taxon>
        <taxon>Plakobranchus</taxon>
    </lineage>
</organism>
<gene>
    <name evidence="3" type="ORF">PoB_003312400</name>
</gene>
<dbReference type="CDD" id="cd00038">
    <property type="entry name" value="CAP_ED"/>
    <property type="match status" value="1"/>
</dbReference>
<dbReference type="PROSITE" id="PS00888">
    <property type="entry name" value="CNMP_BINDING_1"/>
    <property type="match status" value="1"/>
</dbReference>
<dbReference type="PROSITE" id="PS50042">
    <property type="entry name" value="CNMP_BINDING_3"/>
    <property type="match status" value="1"/>
</dbReference>
<dbReference type="EMBL" id="BLXT01003778">
    <property type="protein sequence ID" value="GFO06619.1"/>
    <property type="molecule type" value="Genomic_DNA"/>
</dbReference>
<comment type="caution">
    <text evidence="3">The sequence shown here is derived from an EMBL/GenBank/DDBJ whole genome shotgun (WGS) entry which is preliminary data.</text>
</comment>
<evidence type="ECO:0000313" key="4">
    <source>
        <dbReference type="Proteomes" id="UP000735302"/>
    </source>
</evidence>
<accession>A0AAV4AG20</accession>
<dbReference type="InterPro" id="IPR000595">
    <property type="entry name" value="cNMP-bd_dom"/>
</dbReference>
<feature type="region of interest" description="Disordered" evidence="1">
    <location>
        <begin position="97"/>
        <end position="132"/>
    </location>
</feature>
<evidence type="ECO:0000313" key="3">
    <source>
        <dbReference type="EMBL" id="GFO06619.1"/>
    </source>
</evidence>
<dbReference type="Proteomes" id="UP000735302">
    <property type="component" value="Unassembled WGS sequence"/>
</dbReference>
<proteinExistence type="predicted"/>
<feature type="domain" description="Cyclic nucleotide-binding" evidence="2">
    <location>
        <begin position="37"/>
        <end position="97"/>
    </location>
</feature>
<dbReference type="SUPFAM" id="SSF51206">
    <property type="entry name" value="cAMP-binding domain-like"/>
    <property type="match status" value="1"/>
</dbReference>
<name>A0AAV4AG20_9GAST</name>
<dbReference type="InterPro" id="IPR018490">
    <property type="entry name" value="cNMP-bd_dom_sf"/>
</dbReference>
<feature type="compositionally biased region" description="Basic and acidic residues" evidence="1">
    <location>
        <begin position="122"/>
        <end position="132"/>
    </location>
</feature>
<dbReference type="InterPro" id="IPR014710">
    <property type="entry name" value="RmlC-like_jellyroll"/>
</dbReference>
<keyword evidence="4" id="KW-1185">Reference proteome</keyword>